<protein>
    <submittedName>
        <fullName evidence="1">Response regulator</fullName>
    </submittedName>
</protein>
<dbReference type="Proteomes" id="UP001076464">
    <property type="component" value="Unassembled WGS sequence"/>
</dbReference>
<evidence type="ECO:0000313" key="1">
    <source>
        <dbReference type="EMBL" id="MCY4745060.1"/>
    </source>
</evidence>
<comment type="caution">
    <text evidence="1">The sequence shown here is derived from an EMBL/GenBank/DDBJ whole genome shotgun (WGS) entry which is preliminary data.</text>
</comment>
<name>A0ACC6C9I0_9BURK</name>
<dbReference type="EMBL" id="JAPPUY010000002">
    <property type="protein sequence ID" value="MCY4745060.1"/>
    <property type="molecule type" value="Genomic_DNA"/>
</dbReference>
<evidence type="ECO:0000313" key="2">
    <source>
        <dbReference type="Proteomes" id="UP001076464"/>
    </source>
</evidence>
<accession>A0ACC6C9I0</accession>
<organism evidence="1 2">
    <name type="scientific">Roseateles hydrophilus</name>
    <dbReference type="NCBI Taxonomy" id="2975054"/>
    <lineage>
        <taxon>Bacteria</taxon>
        <taxon>Pseudomonadati</taxon>
        <taxon>Pseudomonadota</taxon>
        <taxon>Betaproteobacteria</taxon>
        <taxon>Burkholderiales</taxon>
        <taxon>Sphaerotilaceae</taxon>
        <taxon>Roseateles</taxon>
    </lineage>
</organism>
<proteinExistence type="predicted"/>
<gene>
    <name evidence="1" type="ORF">NYO99_08770</name>
</gene>
<keyword evidence="2" id="KW-1185">Reference proteome</keyword>
<sequence length="194" mass="21539">MPATPRPPSHHVMLVDDEPAILQALLRTLRSGTADGLWAPLHVETFTEPALALARAREQSFALCISDFRMPAMNGAQFLAALRTLQPDCSRLMLSAHADFDGLTDAINLARIALFLSKPWNEAELKNAVREQLDEYRRRVELGLLAERQLLALGSLSPQEAERRRLERMEPGITRVQWTSDGAYVLDPTGASAL</sequence>
<reference evidence="1" key="1">
    <citation type="submission" date="2022-08" db="EMBL/GenBank/DDBJ databases">
        <title>Genome sequencing of Pelomonas sp. UHG3.</title>
        <authorList>
            <person name="So Y."/>
        </authorList>
    </citation>
    <scope>NUCLEOTIDE SEQUENCE</scope>
    <source>
        <strain evidence="1">UHG3</strain>
    </source>
</reference>